<gene>
    <name evidence="2" type="ORF">CLV32_2487</name>
</gene>
<keyword evidence="3" id="KW-1185">Reference proteome</keyword>
<reference evidence="2 3" key="1">
    <citation type="submission" date="2019-03" db="EMBL/GenBank/DDBJ databases">
        <title>Genomic Encyclopedia of Archaeal and Bacterial Type Strains, Phase II (KMG-II): from individual species to whole genera.</title>
        <authorList>
            <person name="Goeker M."/>
        </authorList>
    </citation>
    <scope>NUCLEOTIDE SEQUENCE [LARGE SCALE GENOMIC DNA]</scope>
    <source>
        <strain evidence="2 3">DSM 19034</strain>
    </source>
</reference>
<dbReference type="Proteomes" id="UP000295499">
    <property type="component" value="Unassembled WGS sequence"/>
</dbReference>
<dbReference type="AlphaFoldDB" id="A0A4R6IGT2"/>
<feature type="transmembrane region" description="Helical" evidence="1">
    <location>
        <begin position="51"/>
        <end position="73"/>
    </location>
</feature>
<dbReference type="EMBL" id="SNWM01000003">
    <property type="protein sequence ID" value="TDO21382.1"/>
    <property type="molecule type" value="Genomic_DNA"/>
</dbReference>
<evidence type="ECO:0000313" key="3">
    <source>
        <dbReference type="Proteomes" id="UP000295499"/>
    </source>
</evidence>
<name>A0A4R6IGT2_9SPHI</name>
<organism evidence="2 3">
    <name type="scientific">Pedobacter duraquae</name>
    <dbReference type="NCBI Taxonomy" id="425511"/>
    <lineage>
        <taxon>Bacteria</taxon>
        <taxon>Pseudomonadati</taxon>
        <taxon>Bacteroidota</taxon>
        <taxon>Sphingobacteriia</taxon>
        <taxon>Sphingobacteriales</taxon>
        <taxon>Sphingobacteriaceae</taxon>
        <taxon>Pedobacter</taxon>
    </lineage>
</organism>
<feature type="transmembrane region" description="Helical" evidence="1">
    <location>
        <begin position="93"/>
        <end position="114"/>
    </location>
</feature>
<sequence>MLTRLAYLNLFFAAAYFLLFLQAGGGFAISGSFMVVIFALLCAVGKDASGILYRIVSYFCGAESFIFAIFLLYSGWHIMADSIAHAYYSTDSVLLTIFSGLFGVSILALLMFFIKRSLNN</sequence>
<proteinExistence type="predicted"/>
<feature type="transmembrane region" description="Helical" evidence="1">
    <location>
        <begin position="27"/>
        <end position="44"/>
    </location>
</feature>
<evidence type="ECO:0000313" key="2">
    <source>
        <dbReference type="EMBL" id="TDO21382.1"/>
    </source>
</evidence>
<evidence type="ECO:0000256" key="1">
    <source>
        <dbReference type="SAM" id="Phobius"/>
    </source>
</evidence>
<keyword evidence="1" id="KW-1133">Transmembrane helix</keyword>
<protein>
    <submittedName>
        <fullName evidence="2">Uncharacterized protein</fullName>
    </submittedName>
</protein>
<keyword evidence="1" id="KW-0812">Transmembrane</keyword>
<comment type="caution">
    <text evidence="2">The sequence shown here is derived from an EMBL/GenBank/DDBJ whole genome shotgun (WGS) entry which is preliminary data.</text>
</comment>
<keyword evidence="1" id="KW-0472">Membrane</keyword>
<dbReference type="RefSeq" id="WP_133555840.1">
    <property type="nucleotide sequence ID" value="NZ_SNWM01000003.1"/>
</dbReference>
<accession>A0A4R6IGT2</accession>